<feature type="transmembrane region" description="Helical" evidence="6">
    <location>
        <begin position="344"/>
        <end position="362"/>
    </location>
</feature>
<feature type="transmembrane region" description="Helical" evidence="6">
    <location>
        <begin position="382"/>
        <end position="402"/>
    </location>
</feature>
<feature type="transmembrane region" description="Helical" evidence="6">
    <location>
        <begin position="55"/>
        <end position="78"/>
    </location>
</feature>
<dbReference type="PROSITE" id="PS50850">
    <property type="entry name" value="MFS"/>
    <property type="match status" value="1"/>
</dbReference>
<keyword evidence="5 6" id="KW-0472">Membrane</keyword>
<dbReference type="GO" id="GO:0022857">
    <property type="term" value="F:transmembrane transporter activity"/>
    <property type="evidence" value="ECO:0007669"/>
    <property type="project" value="InterPro"/>
</dbReference>
<feature type="transmembrane region" description="Helical" evidence="6">
    <location>
        <begin position="129"/>
        <end position="149"/>
    </location>
</feature>
<keyword evidence="4 6" id="KW-1133">Transmembrane helix</keyword>
<dbReference type="InterPro" id="IPR036259">
    <property type="entry name" value="MFS_trans_sf"/>
</dbReference>
<feature type="domain" description="Major facilitator superfamily (MFS) profile" evidence="7">
    <location>
        <begin position="21"/>
        <end position="437"/>
    </location>
</feature>
<comment type="subcellular location">
    <subcellularLocation>
        <location evidence="1">Cell membrane</location>
        <topology evidence="1">Multi-pass membrane protein</topology>
    </subcellularLocation>
</comment>
<dbReference type="GO" id="GO:0005886">
    <property type="term" value="C:plasma membrane"/>
    <property type="evidence" value="ECO:0007669"/>
    <property type="project" value="UniProtKB-SubCell"/>
</dbReference>
<protein>
    <recommendedName>
        <fullName evidence="7">Major facilitator superfamily (MFS) profile domain-containing protein</fullName>
    </recommendedName>
</protein>
<name>A0A3B0SJ85_9ZZZZ</name>
<feature type="transmembrane region" description="Helical" evidence="6">
    <location>
        <begin position="291"/>
        <end position="309"/>
    </location>
</feature>
<dbReference type="InterPro" id="IPR020846">
    <property type="entry name" value="MFS_dom"/>
</dbReference>
<dbReference type="CDD" id="cd06173">
    <property type="entry name" value="MFS_MefA_like"/>
    <property type="match status" value="1"/>
</dbReference>
<reference evidence="8" key="1">
    <citation type="submission" date="2018-06" db="EMBL/GenBank/DDBJ databases">
        <authorList>
            <person name="Zhirakovskaya E."/>
        </authorList>
    </citation>
    <scope>NUCLEOTIDE SEQUENCE</scope>
</reference>
<keyword evidence="3 6" id="KW-0812">Transmembrane</keyword>
<dbReference type="Pfam" id="PF07690">
    <property type="entry name" value="MFS_1"/>
    <property type="match status" value="1"/>
</dbReference>
<dbReference type="PANTHER" id="PTHR23513:SF6">
    <property type="entry name" value="MAJOR FACILITATOR SUPERFAMILY ASSOCIATED DOMAIN-CONTAINING PROTEIN"/>
    <property type="match status" value="1"/>
</dbReference>
<feature type="transmembrane region" description="Helical" evidence="6">
    <location>
        <begin position="25"/>
        <end position="43"/>
    </location>
</feature>
<dbReference type="InterPro" id="IPR011701">
    <property type="entry name" value="MFS"/>
</dbReference>
<evidence type="ECO:0000256" key="5">
    <source>
        <dbReference type="ARBA" id="ARBA00023136"/>
    </source>
</evidence>
<keyword evidence="2" id="KW-1003">Cell membrane</keyword>
<evidence type="ECO:0000256" key="2">
    <source>
        <dbReference type="ARBA" id="ARBA00022475"/>
    </source>
</evidence>
<gene>
    <name evidence="8" type="ORF">MNBD_ACTINO01-1544</name>
</gene>
<feature type="transmembrane region" description="Helical" evidence="6">
    <location>
        <begin position="321"/>
        <end position="339"/>
    </location>
</feature>
<evidence type="ECO:0000256" key="1">
    <source>
        <dbReference type="ARBA" id="ARBA00004651"/>
    </source>
</evidence>
<accession>A0A3B0SJ85</accession>
<proteinExistence type="predicted"/>
<evidence type="ECO:0000313" key="8">
    <source>
        <dbReference type="EMBL" id="VAW05448.1"/>
    </source>
</evidence>
<feature type="transmembrane region" description="Helical" evidence="6">
    <location>
        <begin position="90"/>
        <end position="109"/>
    </location>
</feature>
<dbReference type="SUPFAM" id="SSF103473">
    <property type="entry name" value="MFS general substrate transporter"/>
    <property type="match status" value="1"/>
</dbReference>
<dbReference type="EMBL" id="UOEI01000429">
    <property type="protein sequence ID" value="VAW05448.1"/>
    <property type="molecule type" value="Genomic_DNA"/>
</dbReference>
<feature type="transmembrane region" description="Helical" evidence="6">
    <location>
        <begin position="414"/>
        <end position="435"/>
    </location>
</feature>
<dbReference type="PANTHER" id="PTHR23513">
    <property type="entry name" value="INTEGRAL MEMBRANE EFFLUX PROTEIN-RELATED"/>
    <property type="match status" value="1"/>
</dbReference>
<evidence type="ECO:0000256" key="3">
    <source>
        <dbReference type="ARBA" id="ARBA00022692"/>
    </source>
</evidence>
<evidence type="ECO:0000256" key="4">
    <source>
        <dbReference type="ARBA" id="ARBA00022989"/>
    </source>
</evidence>
<organism evidence="8">
    <name type="scientific">hydrothermal vent metagenome</name>
    <dbReference type="NCBI Taxonomy" id="652676"/>
    <lineage>
        <taxon>unclassified sequences</taxon>
        <taxon>metagenomes</taxon>
        <taxon>ecological metagenomes</taxon>
    </lineage>
</organism>
<sequence>MSESPEAEATVQGNKVRLGANYWKLWTASVVSNLGDGVAVIAYPWLASAVTRNPILIALIAIAQRIPWLVFTLPAGVITDRVDRRKIMTSTSMFRAALTLGVAVVVFLNQDVLPSPDDIASGALVESNVAVYVTLVISALLFGFAEVLYDNAAQTILPAIVEPEGLERANGRLWGAEMVMNQFAGPPLGSVLIAVAFAVPFFFDAGTFAISAALIFALTGVFRVESEAELAGEERAGFWDEIKEGVRWLWAHPLLRPMAIILGLINGLFALMFATMVLFAQEVLLVTTTTFAFLMMAGAIGGVLGSVLAPKISEKLGSGTSLYITLIVQTLSALVVGFATHWMIAAVMFVFTSFTGVLWNVITVSLRQTIIPDHLLGRVNSVYRFFAWGMMPIGLAIGGLVVSGAEMLGVDRIMALRVPYFVSAAALFIVFLWAAPQLTTDKIEAARAEGTAVIEAEDAPD</sequence>
<evidence type="ECO:0000259" key="7">
    <source>
        <dbReference type="PROSITE" id="PS50850"/>
    </source>
</evidence>
<dbReference type="Gene3D" id="1.20.1250.20">
    <property type="entry name" value="MFS general substrate transporter like domains"/>
    <property type="match status" value="1"/>
</dbReference>
<feature type="transmembrane region" description="Helical" evidence="6">
    <location>
        <begin position="188"/>
        <end position="218"/>
    </location>
</feature>
<dbReference type="AlphaFoldDB" id="A0A3B0SJ85"/>
<feature type="transmembrane region" description="Helical" evidence="6">
    <location>
        <begin position="258"/>
        <end position="279"/>
    </location>
</feature>
<evidence type="ECO:0000256" key="6">
    <source>
        <dbReference type="SAM" id="Phobius"/>
    </source>
</evidence>